<keyword evidence="1" id="KW-0812">Transmembrane</keyword>
<dbReference type="AlphaFoldDB" id="A0A5R9GNW5"/>
<proteinExistence type="predicted"/>
<keyword evidence="2" id="KW-0732">Signal</keyword>
<evidence type="ECO:0000313" key="4">
    <source>
        <dbReference type="Proteomes" id="UP000306585"/>
    </source>
</evidence>
<evidence type="ECO:0000256" key="1">
    <source>
        <dbReference type="SAM" id="Phobius"/>
    </source>
</evidence>
<dbReference type="OrthoDB" id="9895182at2"/>
<name>A0A5R9GNW5_9PROT</name>
<evidence type="ECO:0000256" key="2">
    <source>
        <dbReference type="SAM" id="SignalP"/>
    </source>
</evidence>
<comment type="caution">
    <text evidence="3">The sequence shown here is derived from an EMBL/GenBank/DDBJ whole genome shotgun (WGS) entry which is preliminary data.</text>
</comment>
<feature type="transmembrane region" description="Helical" evidence="1">
    <location>
        <begin position="44"/>
        <end position="66"/>
    </location>
</feature>
<organism evidence="3 4">
    <name type="scientific">Mariprofundus erugo</name>
    <dbReference type="NCBI Taxonomy" id="2528639"/>
    <lineage>
        <taxon>Bacteria</taxon>
        <taxon>Pseudomonadati</taxon>
        <taxon>Pseudomonadota</taxon>
        <taxon>Candidatius Mariprofundia</taxon>
        <taxon>Mariprofundales</taxon>
        <taxon>Mariprofundaceae</taxon>
        <taxon>Mariprofundus</taxon>
    </lineage>
</organism>
<dbReference type="EMBL" id="VBRY01000011">
    <property type="protein sequence ID" value="TLS66133.1"/>
    <property type="molecule type" value="Genomic_DNA"/>
</dbReference>
<keyword evidence="1" id="KW-0472">Membrane</keyword>
<feature type="signal peptide" evidence="2">
    <location>
        <begin position="1"/>
        <end position="20"/>
    </location>
</feature>
<feature type="transmembrane region" description="Helical" evidence="1">
    <location>
        <begin position="99"/>
        <end position="119"/>
    </location>
</feature>
<feature type="chain" id="PRO_5024409469" evidence="2">
    <location>
        <begin position="21"/>
        <end position="157"/>
    </location>
</feature>
<evidence type="ECO:0000313" key="3">
    <source>
        <dbReference type="EMBL" id="TLS66133.1"/>
    </source>
</evidence>
<protein>
    <submittedName>
        <fullName evidence="3">Uncharacterized protein</fullName>
    </submittedName>
</protein>
<keyword evidence="4" id="KW-1185">Reference proteome</keyword>
<sequence length="157" mass="17435">MNHMRLITASTLFFPLTAYADPLDKGEAYTTRQGPPEWMDNIDLTLLIIDYGIFALMLIGMGWLLFKRPHYFLKAEALLKKPFAAIFALASRSGTVTGFILQLVGGLLSFAALAAWVFFCQWLKSKGLGAFSMIGLALMALMLVRMIKGNEKPRPVS</sequence>
<accession>A0A5R9GNW5</accession>
<gene>
    <name evidence="3" type="ORF">FEF65_11090</name>
</gene>
<keyword evidence="1" id="KW-1133">Transmembrane helix</keyword>
<dbReference type="Proteomes" id="UP000306585">
    <property type="component" value="Unassembled WGS sequence"/>
</dbReference>
<reference evidence="3 4" key="1">
    <citation type="journal article" date="2019" name="Appl. Environ. Microbiol.">
        <title>Environmental Evidence and Genomic Insight of Iron-oxidizing Bacteria Preference Towards More Corrosion Resistant Stainless Steel at Higher Salinities.</title>
        <authorList>
            <person name="Garrison C.E."/>
            <person name="Price K.A."/>
            <person name="Field E.K."/>
        </authorList>
    </citation>
    <scope>NUCLEOTIDE SEQUENCE [LARGE SCALE GENOMIC DNA]</scope>
    <source>
        <strain evidence="3 4">P3</strain>
    </source>
</reference>
<dbReference type="RefSeq" id="WP_138239890.1">
    <property type="nucleotide sequence ID" value="NZ_VBRY01000011.1"/>
</dbReference>
<feature type="transmembrane region" description="Helical" evidence="1">
    <location>
        <begin position="125"/>
        <end position="144"/>
    </location>
</feature>